<keyword evidence="4" id="KW-0804">Transcription</keyword>
<dbReference type="PANTHER" id="PTHR33164:SF5">
    <property type="entry name" value="ORGANIC HYDROPEROXIDE RESISTANCE TRANSCRIPTIONAL REGULATOR"/>
    <property type="match status" value="1"/>
</dbReference>
<gene>
    <name evidence="6" type="ORF">GPA26_24340</name>
</gene>
<evidence type="ECO:0000313" key="6">
    <source>
        <dbReference type="EMBL" id="NMF91594.1"/>
    </source>
</evidence>
<dbReference type="RefSeq" id="WP_169208900.1">
    <property type="nucleotide sequence ID" value="NZ_CP059560.1"/>
</dbReference>
<dbReference type="SUPFAM" id="SSF46785">
    <property type="entry name" value="Winged helix' DNA-binding domain"/>
    <property type="match status" value="1"/>
</dbReference>
<dbReference type="PROSITE" id="PS50995">
    <property type="entry name" value="HTH_MARR_2"/>
    <property type="match status" value="1"/>
</dbReference>
<evidence type="ECO:0000259" key="5">
    <source>
        <dbReference type="PROSITE" id="PS50995"/>
    </source>
</evidence>
<keyword evidence="2" id="KW-0805">Transcription regulation</keyword>
<comment type="caution">
    <text evidence="6">The sequence shown here is derived from an EMBL/GenBank/DDBJ whole genome shotgun (WGS) entry which is preliminary data.</text>
</comment>
<dbReference type="InterPro" id="IPR000835">
    <property type="entry name" value="HTH_MarR-typ"/>
</dbReference>
<sequence>MRSGPHLPPSGDPESGPGSAALFDLLHCLARALQGEVRQRAVERGLLPVHGQVLGFLRAANRYSNTLQVLAEYLGQTKGTVSQTVQLLERKGLVRRDVDARDRRVTRLSLTDAGRRLIAEIETDGAWTAALGALDAGETADATRVLTNLLRQWQGARGGATFGVCRSCAHFRIEGAAAFRCGLTGEVLSEFDSGQICREHRLPDPR</sequence>
<dbReference type="InterPro" id="IPR039422">
    <property type="entry name" value="MarR/SlyA-like"/>
</dbReference>
<keyword evidence="7" id="KW-1185">Reference proteome</keyword>
<dbReference type="PANTHER" id="PTHR33164">
    <property type="entry name" value="TRANSCRIPTIONAL REGULATOR, MARR FAMILY"/>
    <property type="match status" value="1"/>
</dbReference>
<organism evidence="6 7">
    <name type="scientific">Aromatoleum petrolei</name>
    <dbReference type="NCBI Taxonomy" id="76116"/>
    <lineage>
        <taxon>Bacteria</taxon>
        <taxon>Pseudomonadati</taxon>
        <taxon>Pseudomonadota</taxon>
        <taxon>Betaproteobacteria</taxon>
        <taxon>Rhodocyclales</taxon>
        <taxon>Rhodocyclaceae</taxon>
        <taxon>Aromatoleum</taxon>
    </lineage>
</organism>
<evidence type="ECO:0000256" key="4">
    <source>
        <dbReference type="ARBA" id="ARBA00023163"/>
    </source>
</evidence>
<evidence type="ECO:0000256" key="2">
    <source>
        <dbReference type="ARBA" id="ARBA00023015"/>
    </source>
</evidence>
<reference evidence="6 7" key="1">
    <citation type="submission" date="2019-12" db="EMBL/GenBank/DDBJ databases">
        <title>Comparative genomics gives insights into the taxonomy of the Azoarcus-Aromatoleum group and reveals separate origins of nif in the plant-associated Azoarcus and non-plant-associated Aromatoleum sub-groups.</title>
        <authorList>
            <person name="Lafos M."/>
            <person name="Maluk M."/>
            <person name="Batista M."/>
            <person name="Junghare M."/>
            <person name="Carmona M."/>
            <person name="Faoro H."/>
            <person name="Cruz L.M."/>
            <person name="Battistoni F."/>
            <person name="De Souza E."/>
            <person name="Pedrosa F."/>
            <person name="Chen W.-M."/>
            <person name="Poole P.S."/>
            <person name="Dixon R.A."/>
            <person name="James E.K."/>
        </authorList>
    </citation>
    <scope>NUCLEOTIDE SEQUENCE [LARGE SCALE GENOMIC DNA]</scope>
    <source>
        <strain evidence="6 7">ToN1</strain>
    </source>
</reference>
<comment type="subcellular location">
    <subcellularLocation>
        <location evidence="1">Cytoplasm</location>
    </subcellularLocation>
</comment>
<dbReference type="InterPro" id="IPR036388">
    <property type="entry name" value="WH-like_DNA-bd_sf"/>
</dbReference>
<name>A0ABX1MUC9_9RHOO</name>
<dbReference type="Gene3D" id="1.10.10.10">
    <property type="entry name" value="Winged helix-like DNA-binding domain superfamily/Winged helix DNA-binding domain"/>
    <property type="match status" value="1"/>
</dbReference>
<dbReference type="InterPro" id="IPR036390">
    <property type="entry name" value="WH_DNA-bd_sf"/>
</dbReference>
<evidence type="ECO:0000256" key="3">
    <source>
        <dbReference type="ARBA" id="ARBA00023125"/>
    </source>
</evidence>
<dbReference type="Proteomes" id="UP000652074">
    <property type="component" value="Unassembled WGS sequence"/>
</dbReference>
<protein>
    <submittedName>
        <fullName evidence="6">MarR family transcriptional regulator</fullName>
    </submittedName>
</protein>
<dbReference type="Pfam" id="PF12802">
    <property type="entry name" value="MarR_2"/>
    <property type="match status" value="1"/>
</dbReference>
<evidence type="ECO:0000256" key="1">
    <source>
        <dbReference type="ARBA" id="ARBA00004496"/>
    </source>
</evidence>
<dbReference type="PRINTS" id="PR00598">
    <property type="entry name" value="HTHMARR"/>
</dbReference>
<evidence type="ECO:0000313" key="7">
    <source>
        <dbReference type="Proteomes" id="UP000652074"/>
    </source>
</evidence>
<keyword evidence="3" id="KW-0238">DNA-binding</keyword>
<dbReference type="PROSITE" id="PS01117">
    <property type="entry name" value="HTH_MARR_1"/>
    <property type="match status" value="1"/>
</dbReference>
<dbReference type="SMART" id="SM00347">
    <property type="entry name" value="HTH_MARR"/>
    <property type="match status" value="1"/>
</dbReference>
<dbReference type="InterPro" id="IPR023187">
    <property type="entry name" value="Tscrpt_reg_MarR-type_CS"/>
</dbReference>
<dbReference type="EMBL" id="WTVR01000101">
    <property type="protein sequence ID" value="NMF91594.1"/>
    <property type="molecule type" value="Genomic_DNA"/>
</dbReference>
<feature type="domain" description="HTH marR-type" evidence="5">
    <location>
        <begin position="19"/>
        <end position="155"/>
    </location>
</feature>
<accession>A0ABX1MUC9</accession>
<proteinExistence type="predicted"/>